<reference evidence="2" key="1">
    <citation type="submission" date="2018-12" db="EMBL/GenBank/DDBJ databases">
        <title>The complete genome of Metarhizium rileyi, a key fungal pathogen of Lepidoptera.</title>
        <authorList>
            <person name="Binneck E."/>
            <person name="Lastra C.C.L."/>
            <person name="Sosa-Gomez D.R."/>
        </authorList>
    </citation>
    <scope>NUCLEOTIDE SEQUENCE [LARGE SCALE GENOMIC DNA]</scope>
    <source>
        <strain evidence="2">Cep018-CH2</strain>
    </source>
</reference>
<organism evidence="1 2">
    <name type="scientific">Metarhizium rileyi (strain RCEF 4871)</name>
    <name type="common">Nomuraea rileyi</name>
    <dbReference type="NCBI Taxonomy" id="1649241"/>
    <lineage>
        <taxon>Eukaryota</taxon>
        <taxon>Fungi</taxon>
        <taxon>Dikarya</taxon>
        <taxon>Ascomycota</taxon>
        <taxon>Pezizomycotina</taxon>
        <taxon>Sordariomycetes</taxon>
        <taxon>Hypocreomycetidae</taxon>
        <taxon>Hypocreales</taxon>
        <taxon>Clavicipitaceae</taxon>
        <taxon>Metarhizium</taxon>
    </lineage>
</organism>
<protein>
    <submittedName>
        <fullName evidence="1">Uncharacterized protein</fullName>
    </submittedName>
</protein>
<dbReference type="Proteomes" id="UP000317257">
    <property type="component" value="Unassembled WGS sequence"/>
</dbReference>
<accession>A0A5C6G942</accession>
<dbReference type="EMBL" id="SBHS01000015">
    <property type="protein sequence ID" value="TWU73809.1"/>
    <property type="molecule type" value="Genomic_DNA"/>
</dbReference>
<sequence>MKSATLLSVWTVVSCKFAASSKADDACGSSKALYEASSWALTDVTRRKFIRFLLTLRLESLYCYMLVHVKQDARHASFSNQKCVGSNFTVSWGYAEENDAGIMTILNPEGTRRCWFGWRGVNAREDLEDAGPNNTKETPPM</sequence>
<evidence type="ECO:0000313" key="2">
    <source>
        <dbReference type="Proteomes" id="UP000317257"/>
    </source>
</evidence>
<dbReference type="AlphaFoldDB" id="A0A5C6G942"/>
<gene>
    <name evidence="1" type="ORF">ED733_004580</name>
</gene>
<proteinExistence type="predicted"/>
<dbReference type="PROSITE" id="PS51257">
    <property type="entry name" value="PROKAR_LIPOPROTEIN"/>
    <property type="match status" value="1"/>
</dbReference>
<comment type="caution">
    <text evidence="1">The sequence shown here is derived from an EMBL/GenBank/DDBJ whole genome shotgun (WGS) entry which is preliminary data.</text>
</comment>
<evidence type="ECO:0000313" key="1">
    <source>
        <dbReference type="EMBL" id="TWU73809.1"/>
    </source>
</evidence>
<name>A0A5C6G942_METRR</name>